<accession>A0ACC2XSJ9</accession>
<sequence>MPSHRLSDILPDLPDQQASRRPRSRNQDQHESQAPPLPISATYTSNPTSNADASNGRPTWHHDGDTDTTSAAKTGTSGGGDRSEVPDVIMAEASSPSPRSSNVLPPPPPSPPSALPQGNASASSSKSSVSSRTFGGGSPLPVSLTTTGGLAATVSTPSTPASHQSPAATTRPIPLMPQKGLFLNSRVAALSKSAGSKSPKPVESPKKITISPSTLPLASQGTTGFNSSSKESPANNANSPNSAQRNASATTVNTPTPATGPTREPGKKSLPGTMQTVGRFPVFATKAPVMTPNMLQAKANGVGPTSNGSNDKTQASDTSPLVPRSITLPAKRKSTSNVAANDGVSSVSPATAAVSRPATASSPTARISTVLPKCLSELRIDLEALWLANQPRIINEFGALQRTARAVQTERDEFQQQLMTAKETARTSEAELSTAKATIAGLEKTLNAELVNAKRTDSVVRKQRSELIASKAELERIQSELQTVQTSLARSTSEVNATKKQVQTVEKERDAVRAQLLQTISDAQTARTKVDSVETEKRQLEKTLVEARRRNQVLEQANQQFVQEHTQHRKERDESATEKARYEADLQTFQVINDNLYKEIAETQQRAERELESERDRAANLSTSNARLQEEVSLAKRALGNKIDELAKVKADHTAAMQDAEAKLLSMQSQLGQARPTDLQELQTWKEKATVAARQYDEKTLEIRKLQTENSRLADDMKKNQDSYKQLEERLRSQDKKVDSLVKENEKYIQDSAALRKEIKSKSKAREALQKELDTRNMTTDTQQAELEARNVICEALRKDVEDRNKRIESREKADQAAQKQIETLQEEVETLRKAAAAQASEYDDLQGENESLQVEMSLRGKAVPPEADMEALEKRIKDEVAQRLEAEVKKLDAAKSAELDKMRAEKDAEAQRLANEIAKLEAQNAQLVSSSKVLGKRSRHETQTKVDWRKYAEEVGNMFFDTEGVCIACRRAQKNSNSPVVPLHSDEHSQIEHVWTVHRGILEKHREETKKVSKRLRQESVRAGSSTTIVL</sequence>
<keyword evidence="2" id="KW-1185">Reference proteome</keyword>
<evidence type="ECO:0000313" key="2">
    <source>
        <dbReference type="Proteomes" id="UP001234202"/>
    </source>
</evidence>
<gene>
    <name evidence="1" type="ORF">QFC24_001635</name>
</gene>
<protein>
    <submittedName>
        <fullName evidence="1">Uncharacterized protein</fullName>
    </submittedName>
</protein>
<name>A0ACC2XSJ9_9TREE</name>
<dbReference type="Proteomes" id="UP001234202">
    <property type="component" value="Unassembled WGS sequence"/>
</dbReference>
<proteinExistence type="predicted"/>
<comment type="caution">
    <text evidence="1">The sequence shown here is derived from an EMBL/GenBank/DDBJ whole genome shotgun (WGS) entry which is preliminary data.</text>
</comment>
<organism evidence="1 2">
    <name type="scientific">Naganishia onofrii</name>
    <dbReference type="NCBI Taxonomy" id="1851511"/>
    <lineage>
        <taxon>Eukaryota</taxon>
        <taxon>Fungi</taxon>
        <taxon>Dikarya</taxon>
        <taxon>Basidiomycota</taxon>
        <taxon>Agaricomycotina</taxon>
        <taxon>Tremellomycetes</taxon>
        <taxon>Filobasidiales</taxon>
        <taxon>Filobasidiaceae</taxon>
        <taxon>Naganishia</taxon>
    </lineage>
</organism>
<evidence type="ECO:0000313" key="1">
    <source>
        <dbReference type="EMBL" id="KAJ9126606.1"/>
    </source>
</evidence>
<dbReference type="EMBL" id="JASBWV010000004">
    <property type="protein sequence ID" value="KAJ9126606.1"/>
    <property type="molecule type" value="Genomic_DNA"/>
</dbReference>
<reference evidence="1" key="1">
    <citation type="submission" date="2023-04" db="EMBL/GenBank/DDBJ databases">
        <title>Draft Genome sequencing of Naganishia species isolated from polar environments using Oxford Nanopore Technology.</title>
        <authorList>
            <person name="Leo P."/>
            <person name="Venkateswaran K."/>
        </authorList>
    </citation>
    <scope>NUCLEOTIDE SEQUENCE</scope>
    <source>
        <strain evidence="1">DBVPG 5303</strain>
    </source>
</reference>